<gene>
    <name evidence="2" type="ORF">UFOVP414_34</name>
    <name evidence="3" type="ORF">UFOVP687_22</name>
</gene>
<dbReference type="EMBL" id="LR796389">
    <property type="protein sequence ID" value="CAB4141381.1"/>
    <property type="molecule type" value="Genomic_DNA"/>
</dbReference>
<accession>A0A6J5M5K2</accession>
<proteinExistence type="predicted"/>
<reference evidence="2" key="1">
    <citation type="submission" date="2020-04" db="EMBL/GenBank/DDBJ databases">
        <authorList>
            <person name="Chiriac C."/>
            <person name="Salcher M."/>
            <person name="Ghai R."/>
            <person name="Kavagutti S V."/>
        </authorList>
    </citation>
    <scope>NUCLEOTIDE SEQUENCE</scope>
</reference>
<organism evidence="2">
    <name type="scientific">uncultured Caudovirales phage</name>
    <dbReference type="NCBI Taxonomy" id="2100421"/>
    <lineage>
        <taxon>Viruses</taxon>
        <taxon>Duplodnaviria</taxon>
        <taxon>Heunggongvirae</taxon>
        <taxon>Uroviricota</taxon>
        <taxon>Caudoviricetes</taxon>
        <taxon>Peduoviridae</taxon>
        <taxon>Maltschvirus</taxon>
        <taxon>Maltschvirus maltsch</taxon>
    </lineage>
</organism>
<evidence type="ECO:0000256" key="1">
    <source>
        <dbReference type="SAM" id="MobiDB-lite"/>
    </source>
</evidence>
<feature type="region of interest" description="Disordered" evidence="1">
    <location>
        <begin position="419"/>
        <end position="449"/>
    </location>
</feature>
<name>A0A6J5M5K2_9CAUD</name>
<protein>
    <submittedName>
        <fullName evidence="2">Uncharacterized protein</fullName>
    </submittedName>
</protein>
<sequence>MVARFPTEMSAIPMFPNAVDTATRTRPTPAPKPEKVAAAGKGDLVSRYQTFMEEPQADLKSAVESEQKFKMAQEQDLAGRTAERTRARGAALGAEKTAIEGSEAMQRLSGVEAKMEVPFTPTKDNAMDLATLYSLIGVVGFAIGSGGKGNAMAAMSAMNGMATGYQQGRMDLYVREKDLFDTNLKQLKIRADTLGRDLERITKLAAYDRQKAELEADALFAEQGANFMKEYTRKYGLPKSLELAKQNVQNAQKIFELKEKQEETARNKAEERAFKLQLAGMQDQTRRDIAAMKGGGRGEGKLTKEERAAHRLRQNLIPELEDGIQILDRLNQEGKWNKMTTLLALDTRAAEAAFKNDPEALKLIRTFAFFRSKEFETGGKALTRMEDKILAPLYRSDLRVYEAVRNAMNQGVIEMSREKEKLEDQFPSLGGGSDTGGRESGKTVVRSGKVTSGVNEGKTVIEYSDGTREYR</sequence>
<evidence type="ECO:0000313" key="3">
    <source>
        <dbReference type="EMBL" id="CAB4157738.1"/>
    </source>
</evidence>
<dbReference type="EMBL" id="LR796665">
    <property type="protein sequence ID" value="CAB4157738.1"/>
    <property type="molecule type" value="Genomic_DNA"/>
</dbReference>
<evidence type="ECO:0000313" key="2">
    <source>
        <dbReference type="EMBL" id="CAB4141381.1"/>
    </source>
</evidence>